<evidence type="ECO:0000313" key="16">
    <source>
        <dbReference type="Proteomes" id="UP000749646"/>
    </source>
</evidence>
<proteinExistence type="inferred from homology"/>
<feature type="compositionally biased region" description="Acidic residues" evidence="14">
    <location>
        <begin position="806"/>
        <end position="818"/>
    </location>
</feature>
<evidence type="ECO:0000256" key="2">
    <source>
        <dbReference type="ARBA" id="ARBA00004922"/>
    </source>
</evidence>
<evidence type="ECO:0000256" key="10">
    <source>
        <dbReference type="PIRSR" id="PIRSR601382-1"/>
    </source>
</evidence>
<dbReference type="InterPro" id="IPR050749">
    <property type="entry name" value="Glycosyl_Hydrolase_47"/>
</dbReference>
<evidence type="ECO:0000256" key="9">
    <source>
        <dbReference type="ARBA" id="ARBA00048605"/>
    </source>
</evidence>
<dbReference type="PANTHER" id="PTHR11742:SF55">
    <property type="entry name" value="ENDOPLASMIC RETICULUM MANNOSYL-OLIGOSACCHARIDE 1,2-ALPHA-MANNOSIDASE"/>
    <property type="match status" value="1"/>
</dbReference>
<evidence type="ECO:0000256" key="12">
    <source>
        <dbReference type="PIRSR" id="PIRSR601382-3"/>
    </source>
</evidence>
<dbReference type="GO" id="GO:0005783">
    <property type="term" value="C:endoplasmic reticulum"/>
    <property type="evidence" value="ECO:0007669"/>
    <property type="project" value="TreeGrafter"/>
</dbReference>
<dbReference type="GO" id="GO:0005509">
    <property type="term" value="F:calcium ion binding"/>
    <property type="evidence" value="ECO:0007669"/>
    <property type="project" value="InterPro"/>
</dbReference>
<comment type="catalytic activity">
    <reaction evidence="9">
        <text>N(4)-(alpha-D-Man-(1-&gt;2)-alpha-D-Man-(1-&gt;2)-alpha-D-Man-(1-&gt;3)-[alpha-D-Man-(1-&gt;2)-alpha-D-Man-(1-&gt;3)-[alpha-D-Man-(1-&gt;2)-alpha-D-Man-(1-&gt;6)]-alpha-D-Man-(1-&gt;6)]-beta-D-Man-(1-&gt;4)-beta-D-GlcNAc-(1-&gt;4)-beta-D-GlcNAc)-L-asparaginyl-[protein] (N-glucan mannose isomer 9A1,2,3B1,2,3) + 4 H2O = N(4)-(alpha-D-Man-(1-&gt;3)-[alpha-D-Man-(1-&gt;3)-[alpha-D-Man-(1-&gt;6)]-alpha-D-Man-(1-&gt;6)]-beta-D-Man-(1-&gt;4)-beta-D-GlcNAc-(1-&gt;4)-beta-D-GlcNAc)-L-asparaginyl-[protein] (N-glucan mannose isomer 5A1,2) + 4 beta-D-mannose</text>
        <dbReference type="Rhea" id="RHEA:56008"/>
        <dbReference type="Rhea" id="RHEA-COMP:14356"/>
        <dbReference type="Rhea" id="RHEA-COMP:14367"/>
        <dbReference type="ChEBI" id="CHEBI:15377"/>
        <dbReference type="ChEBI" id="CHEBI:28563"/>
        <dbReference type="ChEBI" id="CHEBI:59087"/>
        <dbReference type="ChEBI" id="CHEBI:139493"/>
        <dbReference type="EC" id="3.2.1.113"/>
    </reaction>
</comment>
<feature type="compositionally biased region" description="Basic and acidic residues" evidence="14">
    <location>
        <begin position="1"/>
        <end position="18"/>
    </location>
</feature>
<feature type="region of interest" description="Disordered" evidence="14">
    <location>
        <begin position="58"/>
        <end position="254"/>
    </location>
</feature>
<feature type="active site" evidence="10">
    <location>
        <position position="675"/>
    </location>
</feature>
<comment type="similarity">
    <text evidence="3 13">Belongs to the glycosyl hydrolase 47 family.</text>
</comment>
<dbReference type="PRINTS" id="PR00747">
    <property type="entry name" value="GLYHDRLASE47"/>
</dbReference>
<reference evidence="15" key="1">
    <citation type="journal article" date="2020" name="Fungal Divers.">
        <title>Resolving the Mortierellaceae phylogeny through synthesis of multi-gene phylogenetics and phylogenomics.</title>
        <authorList>
            <person name="Vandepol N."/>
            <person name="Liber J."/>
            <person name="Desiro A."/>
            <person name="Na H."/>
            <person name="Kennedy M."/>
            <person name="Barry K."/>
            <person name="Grigoriev I.V."/>
            <person name="Miller A.N."/>
            <person name="O'Donnell K."/>
            <person name="Stajich J.E."/>
            <person name="Bonito G."/>
        </authorList>
    </citation>
    <scope>NUCLEOTIDE SEQUENCE</scope>
    <source>
        <strain evidence="15">MES-2147</strain>
    </source>
</reference>
<dbReference type="EMBL" id="JAAAHW010000563">
    <property type="protein sequence ID" value="KAG0001100.1"/>
    <property type="molecule type" value="Genomic_DNA"/>
</dbReference>
<keyword evidence="5 13" id="KW-0378">Hydrolase</keyword>
<feature type="compositionally biased region" description="Basic and acidic residues" evidence="14">
    <location>
        <begin position="819"/>
        <end position="828"/>
    </location>
</feature>
<feature type="compositionally biased region" description="Pro residues" evidence="14">
    <location>
        <begin position="177"/>
        <end position="194"/>
    </location>
</feature>
<evidence type="ECO:0000256" key="14">
    <source>
        <dbReference type="SAM" id="MobiDB-lite"/>
    </source>
</evidence>
<evidence type="ECO:0000256" key="3">
    <source>
        <dbReference type="ARBA" id="ARBA00007658"/>
    </source>
</evidence>
<evidence type="ECO:0000256" key="7">
    <source>
        <dbReference type="ARBA" id="ARBA00023157"/>
    </source>
</evidence>
<dbReference type="GO" id="GO:0036503">
    <property type="term" value="P:ERAD pathway"/>
    <property type="evidence" value="ECO:0007669"/>
    <property type="project" value="UniProtKB-ARBA"/>
</dbReference>
<keyword evidence="4 11" id="KW-0479">Metal-binding</keyword>
<evidence type="ECO:0000256" key="5">
    <source>
        <dbReference type="ARBA" id="ARBA00022801"/>
    </source>
</evidence>
<dbReference type="InterPro" id="IPR012341">
    <property type="entry name" value="6hp_glycosidase-like_sf"/>
</dbReference>
<organism evidence="15 16">
    <name type="scientific">Modicella reniformis</name>
    <dbReference type="NCBI Taxonomy" id="1440133"/>
    <lineage>
        <taxon>Eukaryota</taxon>
        <taxon>Fungi</taxon>
        <taxon>Fungi incertae sedis</taxon>
        <taxon>Mucoromycota</taxon>
        <taxon>Mortierellomycotina</taxon>
        <taxon>Mortierellomycetes</taxon>
        <taxon>Mortierellales</taxon>
        <taxon>Mortierellaceae</taxon>
        <taxon>Modicella</taxon>
    </lineage>
</organism>
<keyword evidence="16" id="KW-1185">Reference proteome</keyword>
<feature type="active site" description="Proton donor" evidence="10">
    <location>
        <position position="379"/>
    </location>
</feature>
<feature type="non-terminal residue" evidence="15">
    <location>
        <position position="971"/>
    </location>
</feature>
<feature type="compositionally biased region" description="Acidic residues" evidence="14">
    <location>
        <begin position="884"/>
        <end position="971"/>
    </location>
</feature>
<dbReference type="GO" id="GO:0016020">
    <property type="term" value="C:membrane"/>
    <property type="evidence" value="ECO:0007669"/>
    <property type="project" value="InterPro"/>
</dbReference>
<comment type="caution">
    <text evidence="15">The sequence shown here is derived from an EMBL/GenBank/DDBJ whole genome shotgun (WGS) entry which is preliminary data.</text>
</comment>
<dbReference type="EC" id="3.2.1.-" evidence="13"/>
<feature type="binding site" evidence="11">
    <location>
        <position position="763"/>
    </location>
    <ligand>
        <name>Ca(2+)</name>
        <dbReference type="ChEBI" id="CHEBI:29108"/>
    </ligand>
</feature>
<feature type="compositionally biased region" description="Low complexity" evidence="14">
    <location>
        <begin position="58"/>
        <end position="74"/>
    </location>
</feature>
<evidence type="ECO:0000313" key="15">
    <source>
        <dbReference type="EMBL" id="KAG0001100.1"/>
    </source>
</evidence>
<feature type="disulfide bond" evidence="12">
    <location>
        <begin position="578"/>
        <end position="622"/>
    </location>
</feature>
<evidence type="ECO:0000256" key="11">
    <source>
        <dbReference type="PIRSR" id="PIRSR601382-2"/>
    </source>
</evidence>
<accession>A0A9P6STM7</accession>
<keyword evidence="13" id="KW-0326">Glycosidase</keyword>
<keyword evidence="6 11" id="KW-0106">Calcium</keyword>
<sequence>MFRRDSRSGIPLHDDNKYTKTPLTNYNRKQPHVRLRKRHAVLVLCLLATAYMFLKSPSTSSSWSSTSAPKAGSSQGQVAEKKIAVPPQQQQPLQPPPPASPQPVANLDSSSVSENDQQQKKKKKKKAPPSLFEFSGKDTPGGKGSKNDDRNSKKKEKNNGGDGKEKKQKQPKTPSRPDTPLPHEPGEPIAPAPEPEQVVPVPKGTNPVTKSQQDRDENEDESKGLLDESVPIEDDPHPVVKPDIPPVDNNRNNVDMDTNMDMDEAVGGRLPSFDKNDKITYSGIRSGSNSPLWETRKNKVKDAFLYAWNAYRRDAWGKDEYHPISKYGSNMIRKGQGFTIVDSLDTILLMGLEKEFEEAKTWVRDELDFDQDGEVNLFETTIRVLGGLLAAYDQSGKDSLFLDKAIDLADRLMGAFDTASGIPYASVHLRERRGVPSHDRGISSTSEVATVQLEFKYLSYLTGDDKYWKAAENVILKIKELDSLDGLVPIYINPYTGHFQGGEIRLGSRGDSYYEYLIKQYLQTDKQEKVYKEMYDHAIGGVKKHLLGRTIFHKLLFVGEISKYEPSNLSPKMDHLVCFLGGTMALASTEGRPLDDQFFPRSGFTKVQEEDFKIGEELTESCYEMYRQTETGLSAEIVYWVQKLEQIRGKSALQYAPGSDFIINDRDGHNLLRPETVESLFYLWRLTGNEKYRHWGWNIFESIEQYSKVSSGGYSSIHDIRRSDSINFADKTETFFLAETLKYFYLLFGPEDVLPLDKYVINTEAHPLPIFKPPPEFLKRTTGSDTGSNINDSSNNRSSDSKESSSDIEESVGEEQLSEEEKWYRDLISEEEEVVGDDDDDEVRVGSKDGSLSHEDGTEDVDEVILGTDDSLSSGELNDAVMEGLDEEDTDEVDQGLEDLVVDGEDVDGEGEDAEETEEEQVEEGEGEQVEEEVEEEGQEEEEEEEEEQIEEEQIEEESGEEEGGEDGDSK</sequence>
<feature type="active site" description="Proton donor" evidence="10">
    <location>
        <position position="636"/>
    </location>
</feature>
<feature type="compositionally biased region" description="Polar residues" evidence="14">
    <location>
        <begin position="19"/>
        <end position="28"/>
    </location>
</feature>
<protein>
    <recommendedName>
        <fullName evidence="13">alpha-1,2-Mannosidase</fullName>
        <ecNumber evidence="13">3.2.1.-</ecNumber>
    </recommendedName>
</protein>
<dbReference type="Pfam" id="PF01532">
    <property type="entry name" value="Glyco_hydro_47"/>
    <property type="match status" value="1"/>
</dbReference>
<comment type="catalytic activity">
    <reaction evidence="8">
        <text>N(4)-(alpha-D-Man-(1-&gt;2)-alpha-D-Man-(1-&gt;2)-alpha-D-Man-(1-&gt;3)-[alpha-D-Man-(1-&gt;3)-[alpha-D-Man-(1-&gt;2)-alpha-D-Man-(1-&gt;6)]-alpha-D-Man-(1-&gt;6)]-beta-D-Man-(1-&gt;4)-beta-D-GlcNAc-(1-&gt;4)-beta-D-GlcNAc)-L-asparaginyl-[protein] (N-glucan mannose isomer 8A1,2,3B1,3) + 3 H2O = N(4)-(alpha-D-Man-(1-&gt;3)-[alpha-D-Man-(1-&gt;3)-[alpha-D-Man-(1-&gt;6)]-alpha-D-Man-(1-&gt;6)]-beta-D-Man-(1-&gt;4)-beta-D-GlcNAc-(1-&gt;4)-beta-D-GlcNAc)-L-asparaginyl-[protein] (N-glucan mannose isomer 5A1,2) + 3 beta-D-mannose</text>
        <dbReference type="Rhea" id="RHEA:56028"/>
        <dbReference type="Rhea" id="RHEA-COMP:14358"/>
        <dbReference type="Rhea" id="RHEA-COMP:14367"/>
        <dbReference type="ChEBI" id="CHEBI:15377"/>
        <dbReference type="ChEBI" id="CHEBI:28563"/>
        <dbReference type="ChEBI" id="CHEBI:59087"/>
        <dbReference type="ChEBI" id="CHEBI:60628"/>
        <dbReference type="EC" id="3.2.1.113"/>
    </reaction>
</comment>
<dbReference type="Proteomes" id="UP000749646">
    <property type="component" value="Unassembled WGS sequence"/>
</dbReference>
<evidence type="ECO:0000256" key="13">
    <source>
        <dbReference type="RuleBase" id="RU361193"/>
    </source>
</evidence>
<dbReference type="GO" id="GO:0005975">
    <property type="term" value="P:carbohydrate metabolic process"/>
    <property type="evidence" value="ECO:0007669"/>
    <property type="project" value="InterPro"/>
</dbReference>
<evidence type="ECO:0000256" key="1">
    <source>
        <dbReference type="ARBA" id="ARBA00001913"/>
    </source>
</evidence>
<feature type="region of interest" description="Disordered" evidence="14">
    <location>
        <begin position="1"/>
        <end position="32"/>
    </location>
</feature>
<feature type="compositionally biased region" description="Acidic residues" evidence="14">
    <location>
        <begin position="829"/>
        <end position="842"/>
    </location>
</feature>
<feature type="compositionally biased region" description="Basic and acidic residues" evidence="14">
    <location>
        <begin position="843"/>
        <end position="856"/>
    </location>
</feature>
<comment type="cofactor">
    <cofactor evidence="1 11">
        <name>Ca(2+)</name>
        <dbReference type="ChEBI" id="CHEBI:29108"/>
    </cofactor>
</comment>
<comment type="pathway">
    <text evidence="2">Protein modification; protein glycosylation.</text>
</comment>
<gene>
    <name evidence="15" type="primary">MNS1_2</name>
    <name evidence="15" type="ORF">BGZ65_003801</name>
</gene>
<dbReference type="OrthoDB" id="8118055at2759"/>
<dbReference type="InterPro" id="IPR001382">
    <property type="entry name" value="Glyco_hydro_47"/>
</dbReference>
<dbReference type="AlphaFoldDB" id="A0A9P6STM7"/>
<dbReference type="Gene3D" id="1.50.10.10">
    <property type="match status" value="1"/>
</dbReference>
<evidence type="ECO:0000256" key="6">
    <source>
        <dbReference type="ARBA" id="ARBA00022837"/>
    </source>
</evidence>
<dbReference type="InterPro" id="IPR036026">
    <property type="entry name" value="Seven-hairpin_glycosidases"/>
</dbReference>
<keyword evidence="7 12" id="KW-1015">Disulfide bond</keyword>
<dbReference type="PANTHER" id="PTHR11742">
    <property type="entry name" value="MANNOSYL-OLIGOSACCHARIDE ALPHA-1,2-MANNOSIDASE-RELATED"/>
    <property type="match status" value="1"/>
</dbReference>
<dbReference type="SUPFAM" id="SSF48225">
    <property type="entry name" value="Seven-hairpin glycosidases"/>
    <property type="match status" value="1"/>
</dbReference>
<feature type="active site" evidence="10">
    <location>
        <position position="511"/>
    </location>
</feature>
<feature type="compositionally biased region" description="Polar residues" evidence="14">
    <location>
        <begin position="107"/>
        <end position="116"/>
    </location>
</feature>
<dbReference type="GO" id="GO:0004571">
    <property type="term" value="F:mannosyl-oligosaccharide 1,2-alpha-mannosidase activity"/>
    <property type="evidence" value="ECO:0007669"/>
    <property type="project" value="UniProtKB-EC"/>
</dbReference>
<feature type="region of interest" description="Disordered" evidence="14">
    <location>
        <begin position="772"/>
        <end position="971"/>
    </location>
</feature>
<feature type="compositionally biased region" description="Basic and acidic residues" evidence="14">
    <location>
        <begin position="145"/>
        <end position="165"/>
    </location>
</feature>
<name>A0A9P6STM7_9FUNG</name>
<evidence type="ECO:0000256" key="4">
    <source>
        <dbReference type="ARBA" id="ARBA00022723"/>
    </source>
</evidence>
<feature type="compositionally biased region" description="Low complexity" evidence="14">
    <location>
        <begin position="788"/>
        <end position="798"/>
    </location>
</feature>
<evidence type="ECO:0000256" key="8">
    <source>
        <dbReference type="ARBA" id="ARBA00047669"/>
    </source>
</evidence>